<proteinExistence type="predicted"/>
<dbReference type="Proteomes" id="UP001632037">
    <property type="component" value="Unassembled WGS sequence"/>
</dbReference>
<dbReference type="EMBL" id="JBIMZQ010000003">
    <property type="protein sequence ID" value="KAL3672829.1"/>
    <property type="molecule type" value="Genomic_DNA"/>
</dbReference>
<keyword evidence="2" id="KW-1185">Reference proteome</keyword>
<organism evidence="1 2">
    <name type="scientific">Phytophthora oleae</name>
    <dbReference type="NCBI Taxonomy" id="2107226"/>
    <lineage>
        <taxon>Eukaryota</taxon>
        <taxon>Sar</taxon>
        <taxon>Stramenopiles</taxon>
        <taxon>Oomycota</taxon>
        <taxon>Peronosporomycetes</taxon>
        <taxon>Peronosporales</taxon>
        <taxon>Peronosporaceae</taxon>
        <taxon>Phytophthora</taxon>
    </lineage>
</organism>
<comment type="caution">
    <text evidence="1">The sequence shown here is derived from an EMBL/GenBank/DDBJ whole genome shotgun (WGS) entry which is preliminary data.</text>
</comment>
<dbReference type="AlphaFoldDB" id="A0ABD3G6S1"/>
<gene>
    <name evidence="1" type="ORF">V7S43_002117</name>
</gene>
<evidence type="ECO:0000313" key="1">
    <source>
        <dbReference type="EMBL" id="KAL3672829.1"/>
    </source>
</evidence>
<reference evidence="1 2" key="1">
    <citation type="submission" date="2024-09" db="EMBL/GenBank/DDBJ databases">
        <title>Genome sequencing and assembly of Phytophthora oleae, isolate VK10A, causative agent of rot of olive drupes.</title>
        <authorList>
            <person name="Conti Taguali S."/>
            <person name="Riolo M."/>
            <person name="La Spada F."/>
            <person name="Cacciola S.O."/>
            <person name="Dionisio G."/>
        </authorList>
    </citation>
    <scope>NUCLEOTIDE SEQUENCE [LARGE SCALE GENOMIC DNA]</scope>
    <source>
        <strain evidence="1 2">VK10A</strain>
    </source>
</reference>
<sequence length="56" mass="6775">MVWLRGCSVQRRVYYAVKVRARITNRGVRAGDEDDGFVRHDEQERTQHQHPWVFYV</sequence>
<evidence type="ECO:0000313" key="2">
    <source>
        <dbReference type="Proteomes" id="UP001632037"/>
    </source>
</evidence>
<name>A0ABD3G6S1_9STRA</name>
<accession>A0ABD3G6S1</accession>
<protein>
    <submittedName>
        <fullName evidence="1">Uncharacterized protein</fullName>
    </submittedName>
</protein>